<evidence type="ECO:0000313" key="4">
    <source>
        <dbReference type="Proteomes" id="UP001335729"/>
    </source>
</evidence>
<evidence type="ECO:0000256" key="1">
    <source>
        <dbReference type="SAM" id="MobiDB-lite"/>
    </source>
</evidence>
<gene>
    <name evidence="3" type="ORF">V1Y59_18370</name>
</gene>
<accession>A0ABU7MXK5</accession>
<evidence type="ECO:0000313" key="3">
    <source>
        <dbReference type="EMBL" id="MEE4025056.1"/>
    </source>
</evidence>
<sequence>MRIDTEPLREITVSRFLRMIDVVDLNPPYQREGGVWSEEARSVLIDSIINGLDVPKLYFEAATSRRKSPRGLTYQYAVLDGKQRLETILAFVSDELALPDDFMFFEDNTINARKMTLSRLQQDYPLLARRFLDFEIPIVRVTSDSGDLVEEMFQRLNSSTALNAAEKRNALSGPTRDAANALAEHSLLQRCSPIRNARYKYRELGAKFLAIELQLSTSGRILDTKANTLYKLFVDTRGDVPRIDANEMEAYRSSAEEVLDRMKDVFDENDWLLSSIGTVVVYYIAFRKSDFANVVDRDKLVNFEVLRKSATQIAEYEPSYNRGGNVRLREYNAFVQSTNDGRALTRRAEILDNFVKGYDGSDPLSGLDTIPDGELPETDEDEP</sequence>
<dbReference type="InterPro" id="IPR004919">
    <property type="entry name" value="GmrSD_N"/>
</dbReference>
<proteinExistence type="predicted"/>
<reference evidence="3 4" key="1">
    <citation type="submission" date="2024-01" db="EMBL/GenBank/DDBJ databases">
        <title>Draft genome sequence of Gordonia sp. PKS22-38.</title>
        <authorList>
            <person name="Suphannarot A."/>
            <person name="Mingma R."/>
        </authorList>
    </citation>
    <scope>NUCLEOTIDE SEQUENCE [LARGE SCALE GENOMIC DNA]</scope>
    <source>
        <strain evidence="3 4">PKS22-38</strain>
    </source>
</reference>
<protein>
    <submittedName>
        <fullName evidence="3">DUF262 domain-containing protein</fullName>
    </submittedName>
</protein>
<dbReference type="Pfam" id="PF03235">
    <property type="entry name" value="GmrSD_N"/>
    <property type="match status" value="1"/>
</dbReference>
<dbReference type="PANTHER" id="PTHR39639:SF1">
    <property type="entry name" value="DUF262 DOMAIN-CONTAINING PROTEIN"/>
    <property type="match status" value="1"/>
</dbReference>
<name>A0ABU7MXK5_9ACTN</name>
<feature type="domain" description="GmrSD restriction endonucleases N-terminal" evidence="2">
    <location>
        <begin position="24"/>
        <end position="171"/>
    </location>
</feature>
<dbReference type="Proteomes" id="UP001335729">
    <property type="component" value="Unassembled WGS sequence"/>
</dbReference>
<feature type="compositionally biased region" description="Acidic residues" evidence="1">
    <location>
        <begin position="374"/>
        <end position="383"/>
    </location>
</feature>
<evidence type="ECO:0000259" key="2">
    <source>
        <dbReference type="Pfam" id="PF03235"/>
    </source>
</evidence>
<dbReference type="RefSeq" id="WP_330506397.1">
    <property type="nucleotide sequence ID" value="NZ_JAZDUE010000016.1"/>
</dbReference>
<comment type="caution">
    <text evidence="3">The sequence shown here is derived from an EMBL/GenBank/DDBJ whole genome shotgun (WGS) entry which is preliminary data.</text>
</comment>
<dbReference type="EMBL" id="JAZDUE010000016">
    <property type="protein sequence ID" value="MEE4025056.1"/>
    <property type="molecule type" value="Genomic_DNA"/>
</dbReference>
<dbReference type="PANTHER" id="PTHR39639">
    <property type="entry name" value="CHROMOSOME 16, WHOLE GENOME SHOTGUN SEQUENCE"/>
    <property type="match status" value="1"/>
</dbReference>
<feature type="region of interest" description="Disordered" evidence="1">
    <location>
        <begin position="362"/>
        <end position="383"/>
    </location>
</feature>
<keyword evidence="4" id="KW-1185">Reference proteome</keyword>
<organism evidence="3 4">
    <name type="scientific">Gordonia prachuapensis</name>
    <dbReference type="NCBI Taxonomy" id="3115651"/>
    <lineage>
        <taxon>Bacteria</taxon>
        <taxon>Bacillati</taxon>
        <taxon>Actinomycetota</taxon>
        <taxon>Actinomycetes</taxon>
        <taxon>Mycobacteriales</taxon>
        <taxon>Gordoniaceae</taxon>
        <taxon>Gordonia</taxon>
    </lineage>
</organism>